<dbReference type="GO" id="GO:0006887">
    <property type="term" value="P:exocytosis"/>
    <property type="evidence" value="ECO:0007669"/>
    <property type="project" value="UniProtKB-KW"/>
</dbReference>
<name>A0A8S3T9I3_MYTED</name>
<dbReference type="PANTHER" id="PTHR10241:SF25">
    <property type="entry name" value="TOMOSYN, ISOFORM C"/>
    <property type="match status" value="1"/>
</dbReference>
<keyword evidence="2" id="KW-0268">Exocytosis</keyword>
<dbReference type="GO" id="GO:0045159">
    <property type="term" value="F:myosin II binding"/>
    <property type="evidence" value="ECO:0007669"/>
    <property type="project" value="TreeGrafter"/>
</dbReference>
<organism evidence="3 4">
    <name type="scientific">Mytilus edulis</name>
    <name type="common">Blue mussel</name>
    <dbReference type="NCBI Taxonomy" id="6550"/>
    <lineage>
        <taxon>Eukaryota</taxon>
        <taxon>Metazoa</taxon>
        <taxon>Spiralia</taxon>
        <taxon>Lophotrochozoa</taxon>
        <taxon>Mollusca</taxon>
        <taxon>Bivalvia</taxon>
        <taxon>Autobranchia</taxon>
        <taxon>Pteriomorphia</taxon>
        <taxon>Mytilida</taxon>
        <taxon>Mytiloidea</taxon>
        <taxon>Mytilidae</taxon>
        <taxon>Mytilinae</taxon>
        <taxon>Mytilus</taxon>
    </lineage>
</organism>
<dbReference type="SMART" id="SM00320">
    <property type="entry name" value="WD40"/>
    <property type="match status" value="4"/>
</dbReference>
<dbReference type="AlphaFoldDB" id="A0A8S3T9I3"/>
<evidence type="ECO:0000313" key="3">
    <source>
        <dbReference type="EMBL" id="CAG2227067.1"/>
    </source>
</evidence>
<dbReference type="Gene3D" id="2.130.10.10">
    <property type="entry name" value="YVTN repeat-like/Quinoprotein amine dehydrogenase"/>
    <property type="match status" value="2"/>
</dbReference>
<protein>
    <submittedName>
        <fullName evidence="3">STXBP5</fullName>
    </submittedName>
</protein>
<comment type="caution">
    <text evidence="3">The sequence shown here is derived from an EMBL/GenBank/DDBJ whole genome shotgun (WGS) entry which is preliminary data.</text>
</comment>
<dbReference type="GO" id="GO:0006893">
    <property type="term" value="P:Golgi to plasma membrane transport"/>
    <property type="evidence" value="ECO:0007669"/>
    <property type="project" value="TreeGrafter"/>
</dbReference>
<evidence type="ECO:0000256" key="2">
    <source>
        <dbReference type="ARBA" id="ARBA00022483"/>
    </source>
</evidence>
<dbReference type="GO" id="GO:0031201">
    <property type="term" value="C:SNARE complex"/>
    <property type="evidence" value="ECO:0007669"/>
    <property type="project" value="TreeGrafter"/>
</dbReference>
<sequence>MAKMNKKKFNIKGVFDGIRFSVGAQQKSENEIEETLRTDHFQVCNTVRHGFPYQPTAVAFDPVQHLLAIGTKTGWLRLLGRPGVDISCCHDNEVAVTQIVFLGNEGALVTVCSDDSLHLWNFRQKHPEIVHSLKFQRERSRKTHPGVVVHLSDNPVDPNKLLIGFESGTIVLWDLKSKQAEFRYNSPEALRSVSWHHEGKQFMCSHSDGSLTRYNVRQPPKYIDLMMPHGNILQISAKS</sequence>
<evidence type="ECO:0000256" key="1">
    <source>
        <dbReference type="ARBA" id="ARBA00008070"/>
    </source>
</evidence>
<reference evidence="3" key="1">
    <citation type="submission" date="2021-03" db="EMBL/GenBank/DDBJ databases">
        <authorList>
            <person name="Bekaert M."/>
        </authorList>
    </citation>
    <scope>NUCLEOTIDE SEQUENCE</scope>
</reference>
<accession>A0A8S3T9I3</accession>
<dbReference type="Proteomes" id="UP000683360">
    <property type="component" value="Unassembled WGS sequence"/>
</dbReference>
<keyword evidence="4" id="KW-1185">Reference proteome</keyword>
<dbReference type="GO" id="GO:0005096">
    <property type="term" value="F:GTPase activator activity"/>
    <property type="evidence" value="ECO:0007669"/>
    <property type="project" value="TreeGrafter"/>
</dbReference>
<proteinExistence type="inferred from homology"/>
<comment type="similarity">
    <text evidence="1">Belongs to the WD repeat L(2)GL family.</text>
</comment>
<dbReference type="OrthoDB" id="19944at2759"/>
<dbReference type="InterPro" id="IPR036322">
    <property type="entry name" value="WD40_repeat_dom_sf"/>
</dbReference>
<dbReference type="SUPFAM" id="SSF50978">
    <property type="entry name" value="WD40 repeat-like"/>
    <property type="match status" value="1"/>
</dbReference>
<gene>
    <name evidence="3" type="ORF">MEDL_40062</name>
</gene>
<dbReference type="PANTHER" id="PTHR10241">
    <property type="entry name" value="LETHAL 2 GIANT LARVAE PROTEIN"/>
    <property type="match status" value="1"/>
</dbReference>
<evidence type="ECO:0000313" key="4">
    <source>
        <dbReference type="Proteomes" id="UP000683360"/>
    </source>
</evidence>
<dbReference type="GO" id="GO:0019905">
    <property type="term" value="F:syntaxin binding"/>
    <property type="evidence" value="ECO:0007669"/>
    <property type="project" value="TreeGrafter"/>
</dbReference>
<dbReference type="EMBL" id="CAJPWZ010001948">
    <property type="protein sequence ID" value="CAG2227067.1"/>
    <property type="molecule type" value="Genomic_DNA"/>
</dbReference>
<dbReference type="InterPro" id="IPR001680">
    <property type="entry name" value="WD40_rpt"/>
</dbReference>
<dbReference type="InterPro" id="IPR015943">
    <property type="entry name" value="WD40/YVTN_repeat-like_dom_sf"/>
</dbReference>
<dbReference type="GO" id="GO:0005886">
    <property type="term" value="C:plasma membrane"/>
    <property type="evidence" value="ECO:0007669"/>
    <property type="project" value="TreeGrafter"/>
</dbReference>